<evidence type="ECO:0000256" key="4">
    <source>
        <dbReference type="ARBA" id="ARBA00023125"/>
    </source>
</evidence>
<evidence type="ECO:0000313" key="9">
    <source>
        <dbReference type="EMBL" id="TDW66156.1"/>
    </source>
</evidence>
<dbReference type="InterPro" id="IPR039425">
    <property type="entry name" value="RNA_pol_sigma-70-like"/>
</dbReference>
<dbReference type="RefSeq" id="WP_202871904.1">
    <property type="nucleotide sequence ID" value="NZ_SODP01000003.1"/>
</dbReference>
<dbReference type="GO" id="GO:0016987">
    <property type="term" value="F:sigma factor activity"/>
    <property type="evidence" value="ECO:0007669"/>
    <property type="project" value="UniProtKB-KW"/>
</dbReference>
<dbReference type="GO" id="GO:0003677">
    <property type="term" value="F:DNA binding"/>
    <property type="evidence" value="ECO:0007669"/>
    <property type="project" value="UniProtKB-KW"/>
</dbReference>
<dbReference type="InterPro" id="IPR036388">
    <property type="entry name" value="WH-like_DNA-bd_sf"/>
</dbReference>
<dbReference type="SUPFAM" id="SSF88946">
    <property type="entry name" value="Sigma2 domain of RNA polymerase sigma factors"/>
    <property type="match status" value="1"/>
</dbReference>
<dbReference type="SUPFAM" id="SSF88659">
    <property type="entry name" value="Sigma3 and sigma4 domains of RNA polymerase sigma factors"/>
    <property type="match status" value="1"/>
</dbReference>
<comment type="similarity">
    <text evidence="1 6">Belongs to the sigma-70 factor family. ECF subfamily.</text>
</comment>
<dbReference type="InterPro" id="IPR013325">
    <property type="entry name" value="RNA_pol_sigma_r2"/>
</dbReference>
<keyword evidence="3 6" id="KW-0731">Sigma factor</keyword>
<gene>
    <name evidence="9" type="ORF">EV653_6174</name>
</gene>
<keyword evidence="5 6" id="KW-0804">Transcription</keyword>
<dbReference type="PANTHER" id="PTHR43133">
    <property type="entry name" value="RNA POLYMERASE ECF-TYPE SIGMA FACTO"/>
    <property type="match status" value="1"/>
</dbReference>
<comment type="caution">
    <text evidence="9">The sequence shown here is derived from an EMBL/GenBank/DDBJ whole genome shotgun (WGS) entry which is preliminary data.</text>
</comment>
<protein>
    <recommendedName>
        <fullName evidence="6">RNA polymerase sigma factor</fullName>
    </recommendedName>
</protein>
<evidence type="ECO:0000256" key="3">
    <source>
        <dbReference type="ARBA" id="ARBA00023082"/>
    </source>
</evidence>
<dbReference type="InterPro" id="IPR013249">
    <property type="entry name" value="RNA_pol_sigma70_r4_t2"/>
</dbReference>
<evidence type="ECO:0000256" key="2">
    <source>
        <dbReference type="ARBA" id="ARBA00023015"/>
    </source>
</evidence>
<sequence>MNGVAPIPLRAGDAEAEAWATSSDATLRRAAALGDVEAFAAIIDRHGPSMFRYARRMLNDQGDAEEVVQDAFVAAWKALPDFRGDATLRTWLFTITGRKAVDLFRKKRAVPVEETALTDLPAPGTDPAGQAVETGLLDALGAALADLPWLQRAVWLLREVEQMSYTEIAIVLNTSPTVVRGQLARARANLKHRLEAWR</sequence>
<dbReference type="InterPro" id="IPR014284">
    <property type="entry name" value="RNA_pol_sigma-70_dom"/>
</dbReference>
<accession>A0A4R8BX95</accession>
<organism evidence="9 10">
    <name type="scientific">Kribbella pratensis</name>
    <dbReference type="NCBI Taxonomy" id="2512112"/>
    <lineage>
        <taxon>Bacteria</taxon>
        <taxon>Bacillati</taxon>
        <taxon>Actinomycetota</taxon>
        <taxon>Actinomycetes</taxon>
        <taxon>Propionibacteriales</taxon>
        <taxon>Kribbellaceae</taxon>
        <taxon>Kribbella</taxon>
    </lineage>
</organism>
<reference evidence="9 10" key="1">
    <citation type="submission" date="2019-03" db="EMBL/GenBank/DDBJ databases">
        <title>Genomic Encyclopedia of Type Strains, Phase III (KMG-III): the genomes of soil and plant-associated and newly described type strains.</title>
        <authorList>
            <person name="Whitman W."/>
        </authorList>
    </citation>
    <scope>NUCLEOTIDE SEQUENCE [LARGE SCALE GENOMIC DNA]</scope>
    <source>
        <strain evidence="9 10">VKM Ac-2573</strain>
    </source>
</reference>
<evidence type="ECO:0000256" key="1">
    <source>
        <dbReference type="ARBA" id="ARBA00010641"/>
    </source>
</evidence>
<name>A0A4R8BX95_9ACTN</name>
<dbReference type="InterPro" id="IPR007627">
    <property type="entry name" value="RNA_pol_sigma70_r2"/>
</dbReference>
<evidence type="ECO:0000313" key="10">
    <source>
        <dbReference type="Proteomes" id="UP000295146"/>
    </source>
</evidence>
<dbReference type="InterPro" id="IPR013324">
    <property type="entry name" value="RNA_pol_sigma_r3/r4-like"/>
</dbReference>
<dbReference type="NCBIfam" id="TIGR02937">
    <property type="entry name" value="sigma70-ECF"/>
    <property type="match status" value="1"/>
</dbReference>
<dbReference type="GO" id="GO:0006950">
    <property type="term" value="P:response to stress"/>
    <property type="evidence" value="ECO:0007669"/>
    <property type="project" value="UniProtKB-ARBA"/>
</dbReference>
<dbReference type="Gene3D" id="1.10.1740.10">
    <property type="match status" value="1"/>
</dbReference>
<evidence type="ECO:0000256" key="6">
    <source>
        <dbReference type="RuleBase" id="RU000716"/>
    </source>
</evidence>
<dbReference type="EMBL" id="SODP01000003">
    <property type="protein sequence ID" value="TDW66156.1"/>
    <property type="molecule type" value="Genomic_DNA"/>
</dbReference>
<dbReference type="GO" id="GO:0006352">
    <property type="term" value="P:DNA-templated transcription initiation"/>
    <property type="evidence" value="ECO:0007669"/>
    <property type="project" value="InterPro"/>
</dbReference>
<feature type="domain" description="RNA polymerase sigma-70 region 2" evidence="7">
    <location>
        <begin position="43"/>
        <end position="108"/>
    </location>
</feature>
<dbReference type="AlphaFoldDB" id="A0A4R8BX95"/>
<dbReference type="Gene3D" id="1.10.10.10">
    <property type="entry name" value="Winged helix-like DNA-binding domain superfamily/Winged helix DNA-binding domain"/>
    <property type="match status" value="1"/>
</dbReference>
<evidence type="ECO:0000256" key="5">
    <source>
        <dbReference type="ARBA" id="ARBA00023163"/>
    </source>
</evidence>
<dbReference type="Pfam" id="PF04542">
    <property type="entry name" value="Sigma70_r2"/>
    <property type="match status" value="1"/>
</dbReference>
<evidence type="ECO:0000259" key="8">
    <source>
        <dbReference type="Pfam" id="PF08281"/>
    </source>
</evidence>
<dbReference type="PROSITE" id="PS01063">
    <property type="entry name" value="SIGMA70_ECF"/>
    <property type="match status" value="1"/>
</dbReference>
<keyword evidence="10" id="KW-1185">Reference proteome</keyword>
<dbReference type="Pfam" id="PF08281">
    <property type="entry name" value="Sigma70_r4_2"/>
    <property type="match status" value="1"/>
</dbReference>
<keyword evidence="2 6" id="KW-0805">Transcription regulation</keyword>
<keyword evidence="4 6" id="KW-0238">DNA-binding</keyword>
<dbReference type="PANTHER" id="PTHR43133:SF51">
    <property type="entry name" value="RNA POLYMERASE SIGMA FACTOR"/>
    <property type="match status" value="1"/>
</dbReference>
<dbReference type="InterPro" id="IPR000838">
    <property type="entry name" value="RNA_pol_sigma70_ECF_CS"/>
</dbReference>
<evidence type="ECO:0000259" key="7">
    <source>
        <dbReference type="Pfam" id="PF04542"/>
    </source>
</evidence>
<dbReference type="Proteomes" id="UP000295146">
    <property type="component" value="Unassembled WGS sequence"/>
</dbReference>
<feature type="domain" description="RNA polymerase sigma factor 70 region 4 type 2" evidence="8">
    <location>
        <begin position="138"/>
        <end position="190"/>
    </location>
</feature>
<proteinExistence type="inferred from homology"/>